<accession>A0A1I0IKY1</accession>
<dbReference type="EMBL" id="FOHS01000005">
    <property type="protein sequence ID" value="SET97667.1"/>
    <property type="molecule type" value="Genomic_DNA"/>
</dbReference>
<reference evidence="2" key="1">
    <citation type="submission" date="2016-10" db="EMBL/GenBank/DDBJ databases">
        <authorList>
            <person name="Varghese N."/>
            <person name="Submissions S."/>
        </authorList>
    </citation>
    <scope>NUCLEOTIDE SEQUENCE [LARGE SCALE GENOMIC DNA]</scope>
    <source>
        <strain evidence="2">DSM 15310</strain>
    </source>
</reference>
<gene>
    <name evidence="1" type="ORF">SAMN04487998_3362</name>
</gene>
<dbReference type="RefSeq" id="WP_092773711.1">
    <property type="nucleotide sequence ID" value="NZ_FOHS01000005.1"/>
</dbReference>
<organism evidence="1 2">
    <name type="scientific">Hymenobacter actinosclerus</name>
    <dbReference type="NCBI Taxonomy" id="82805"/>
    <lineage>
        <taxon>Bacteria</taxon>
        <taxon>Pseudomonadati</taxon>
        <taxon>Bacteroidota</taxon>
        <taxon>Cytophagia</taxon>
        <taxon>Cytophagales</taxon>
        <taxon>Hymenobacteraceae</taxon>
        <taxon>Hymenobacter</taxon>
    </lineage>
</organism>
<dbReference type="OrthoDB" id="886795at2"/>
<evidence type="ECO:0000313" key="1">
    <source>
        <dbReference type="EMBL" id="SET97667.1"/>
    </source>
</evidence>
<proteinExistence type="predicted"/>
<dbReference type="AlphaFoldDB" id="A0A1I0IKY1"/>
<name>A0A1I0IKY1_9BACT</name>
<sequence length="84" mass="9873">MTSYCAFRALSFEQQLPILYAEGEFVANRYEEEDAVNLYRLPGGFFVELFYDQHENQVVRLRTFTSSQQLEDYTPYIDLSDLGL</sequence>
<evidence type="ECO:0000313" key="2">
    <source>
        <dbReference type="Proteomes" id="UP000198697"/>
    </source>
</evidence>
<dbReference type="Proteomes" id="UP000198697">
    <property type="component" value="Unassembled WGS sequence"/>
</dbReference>
<protein>
    <submittedName>
        <fullName evidence="1">Uncharacterized protein</fullName>
    </submittedName>
</protein>
<keyword evidence="2" id="KW-1185">Reference proteome</keyword>